<dbReference type="PANTHER" id="PTHR21666">
    <property type="entry name" value="PEPTIDASE-RELATED"/>
    <property type="match status" value="1"/>
</dbReference>
<feature type="transmembrane region" description="Helical" evidence="1">
    <location>
        <begin position="20"/>
        <end position="39"/>
    </location>
</feature>
<evidence type="ECO:0000256" key="1">
    <source>
        <dbReference type="SAM" id="Phobius"/>
    </source>
</evidence>
<dbReference type="RefSeq" id="WP_344602028.1">
    <property type="nucleotide sequence ID" value="NZ_BAAAHE010000007.1"/>
</dbReference>
<dbReference type="InterPro" id="IPR016047">
    <property type="entry name" value="M23ase_b-sheet_dom"/>
</dbReference>
<dbReference type="CDD" id="cd12797">
    <property type="entry name" value="M23_peptidase"/>
    <property type="match status" value="1"/>
</dbReference>
<dbReference type="InterPro" id="IPR011055">
    <property type="entry name" value="Dup_hybrid_motif"/>
</dbReference>
<dbReference type="InterPro" id="IPR050570">
    <property type="entry name" value="Cell_wall_metabolism_enzyme"/>
</dbReference>
<dbReference type="Proteomes" id="UP001500957">
    <property type="component" value="Unassembled WGS sequence"/>
</dbReference>
<accession>A0ABP3REQ1</accession>
<comment type="caution">
    <text evidence="3">The sequence shown here is derived from an EMBL/GenBank/DDBJ whole genome shotgun (WGS) entry which is preliminary data.</text>
</comment>
<evidence type="ECO:0000259" key="2">
    <source>
        <dbReference type="Pfam" id="PF01551"/>
    </source>
</evidence>
<evidence type="ECO:0000313" key="3">
    <source>
        <dbReference type="EMBL" id="GAA0609064.1"/>
    </source>
</evidence>
<keyword evidence="1" id="KW-1133">Transmembrane helix</keyword>
<keyword evidence="1" id="KW-0472">Membrane</keyword>
<evidence type="ECO:0000313" key="4">
    <source>
        <dbReference type="Proteomes" id="UP001500957"/>
    </source>
</evidence>
<organism evidence="3 4">
    <name type="scientific">Sporichthya brevicatena</name>
    <dbReference type="NCBI Taxonomy" id="171442"/>
    <lineage>
        <taxon>Bacteria</taxon>
        <taxon>Bacillati</taxon>
        <taxon>Actinomycetota</taxon>
        <taxon>Actinomycetes</taxon>
        <taxon>Sporichthyales</taxon>
        <taxon>Sporichthyaceae</taxon>
        <taxon>Sporichthya</taxon>
    </lineage>
</organism>
<sequence length="279" mass="29794">MSTTTRFRPGPRWGVAVARLRIPLAAFAIVAMLFDALVGLPLPRFTSLVLVLAALALYFRGGRVHATPTLLDAPVTGRWFAVNSPADKVPSHGLHAYGQTYAVDLISRPTGEWKLDLHWRGPHTRPPEEYPGFGAPVLAPADGVVVRAKTSQRDHGARTSWPGVLLMTAEGALMEATGRILGNHVVIDIGEGRYVALAHLRRGSVTVRPGDAVQAGQHIGECGNSGNSSEPHLHVQVMDAPSIFFGAGLPMRFRGLVTEAGDEVDVPANEQAVLASPVH</sequence>
<keyword evidence="4" id="KW-1185">Reference proteome</keyword>
<dbReference type="PANTHER" id="PTHR21666:SF270">
    <property type="entry name" value="MUREIN HYDROLASE ACTIVATOR ENVC"/>
    <property type="match status" value="1"/>
</dbReference>
<dbReference type="Gene3D" id="2.70.70.10">
    <property type="entry name" value="Glucose Permease (Domain IIA)"/>
    <property type="match status" value="1"/>
</dbReference>
<name>A0ABP3REQ1_9ACTN</name>
<dbReference type="SUPFAM" id="SSF51261">
    <property type="entry name" value="Duplicated hybrid motif"/>
    <property type="match status" value="1"/>
</dbReference>
<feature type="domain" description="M23ase beta-sheet core" evidence="2">
    <location>
        <begin position="134"/>
        <end position="238"/>
    </location>
</feature>
<keyword evidence="1" id="KW-0812">Transmembrane</keyword>
<dbReference type="EMBL" id="BAAAHE010000007">
    <property type="protein sequence ID" value="GAA0609064.1"/>
    <property type="molecule type" value="Genomic_DNA"/>
</dbReference>
<proteinExistence type="predicted"/>
<gene>
    <name evidence="3" type="ORF">GCM10009547_08890</name>
</gene>
<reference evidence="4" key="1">
    <citation type="journal article" date="2019" name="Int. J. Syst. Evol. Microbiol.">
        <title>The Global Catalogue of Microorganisms (GCM) 10K type strain sequencing project: providing services to taxonomists for standard genome sequencing and annotation.</title>
        <authorList>
            <consortium name="The Broad Institute Genomics Platform"/>
            <consortium name="The Broad Institute Genome Sequencing Center for Infectious Disease"/>
            <person name="Wu L."/>
            <person name="Ma J."/>
        </authorList>
    </citation>
    <scope>NUCLEOTIDE SEQUENCE [LARGE SCALE GENOMIC DNA]</scope>
    <source>
        <strain evidence="4">JCM 10671</strain>
    </source>
</reference>
<protein>
    <submittedName>
        <fullName evidence="3">M23 family metallopeptidase</fullName>
    </submittedName>
</protein>
<dbReference type="Pfam" id="PF01551">
    <property type="entry name" value="Peptidase_M23"/>
    <property type="match status" value="1"/>
</dbReference>